<accession>A0A8C5Z551</accession>
<evidence type="ECO:0000313" key="3">
    <source>
        <dbReference type="Proteomes" id="UP000694407"/>
    </source>
</evidence>
<dbReference type="PANTHER" id="PTHR46230">
    <property type="match status" value="1"/>
</dbReference>
<dbReference type="AlphaFoldDB" id="A0A8C5Z551"/>
<evidence type="ECO:0000256" key="1">
    <source>
        <dbReference type="RuleBase" id="RU003860"/>
    </source>
</evidence>
<evidence type="ECO:0000313" key="2">
    <source>
        <dbReference type="Ensembl" id="ENSMMMP00000009381.1"/>
    </source>
</evidence>
<proteinExistence type="inferred from homology"/>
<dbReference type="GO" id="GO:0044572">
    <property type="term" value="P:[4Fe-4S] cluster assembly"/>
    <property type="evidence" value="ECO:0007669"/>
    <property type="project" value="TreeGrafter"/>
</dbReference>
<organism evidence="2 3">
    <name type="scientific">Marmota marmota marmota</name>
    <name type="common">Alpine marmot</name>
    <dbReference type="NCBI Taxonomy" id="9994"/>
    <lineage>
        <taxon>Eukaryota</taxon>
        <taxon>Metazoa</taxon>
        <taxon>Chordata</taxon>
        <taxon>Craniata</taxon>
        <taxon>Vertebrata</taxon>
        <taxon>Euteleostomi</taxon>
        <taxon>Mammalia</taxon>
        <taxon>Eutheria</taxon>
        <taxon>Euarchontoglires</taxon>
        <taxon>Glires</taxon>
        <taxon>Rodentia</taxon>
        <taxon>Sciuromorpha</taxon>
        <taxon>Sciuridae</taxon>
        <taxon>Xerinae</taxon>
        <taxon>Marmotini</taxon>
        <taxon>Marmota</taxon>
    </lineage>
</organism>
<evidence type="ECO:0008006" key="4">
    <source>
        <dbReference type="Google" id="ProtNLM"/>
    </source>
</evidence>
<dbReference type="GeneTree" id="ENSGT00960000189278"/>
<dbReference type="Ensembl" id="ENSMMMT00000010710.1">
    <property type="protein sequence ID" value="ENSMMMP00000009381.1"/>
    <property type="gene ID" value="ENSMMMG00000008392.1"/>
</dbReference>
<protein>
    <recommendedName>
        <fullName evidence="4">BolA-like protein</fullName>
    </recommendedName>
</protein>
<dbReference type="InterPro" id="IPR036065">
    <property type="entry name" value="BolA-like_sf"/>
</dbReference>
<dbReference type="Gene3D" id="3.30.300.90">
    <property type="entry name" value="BolA-like"/>
    <property type="match status" value="1"/>
</dbReference>
<keyword evidence="3" id="KW-1185">Reference proteome</keyword>
<comment type="similarity">
    <text evidence="1">Belongs to the BolA/IbaG family.</text>
</comment>
<dbReference type="InterPro" id="IPR002634">
    <property type="entry name" value="BolA"/>
</dbReference>
<dbReference type="Pfam" id="PF01722">
    <property type="entry name" value="BolA"/>
    <property type="match status" value="1"/>
</dbReference>
<dbReference type="Proteomes" id="UP000694407">
    <property type="component" value="Unplaced"/>
</dbReference>
<name>A0A8C5Z551_MARMA</name>
<dbReference type="PANTHER" id="PTHR46230:SF7">
    <property type="entry name" value="BOLA-LIKE PROTEIN 1"/>
    <property type="match status" value="1"/>
</dbReference>
<dbReference type="GO" id="GO:0005759">
    <property type="term" value="C:mitochondrial matrix"/>
    <property type="evidence" value="ECO:0007669"/>
    <property type="project" value="TreeGrafter"/>
</dbReference>
<sequence>LLSGQLIASLAANESGKRIMFKRAMSTDGPVARTILKRLECGFPDYKNFAFGLYNDSHKHKGHAGVQGNVSAETHFRIEMVSKKFEGLKLPQRHRMVYSLLQDEMAQANGIHALQLSLKTPQEYESKPSPIGSSFTTPGFSSRLVLISSTVPSAGW</sequence>
<reference evidence="2" key="2">
    <citation type="submission" date="2025-09" db="UniProtKB">
        <authorList>
            <consortium name="Ensembl"/>
        </authorList>
    </citation>
    <scope>IDENTIFICATION</scope>
</reference>
<dbReference type="SUPFAM" id="SSF82657">
    <property type="entry name" value="BolA-like"/>
    <property type="match status" value="1"/>
</dbReference>
<reference evidence="2" key="1">
    <citation type="submission" date="2025-08" db="UniProtKB">
        <authorList>
            <consortium name="Ensembl"/>
        </authorList>
    </citation>
    <scope>IDENTIFICATION</scope>
</reference>